<name>A0A4U1BPX0_9GAMM</name>
<proteinExistence type="predicted"/>
<keyword evidence="2" id="KW-1185">Reference proteome</keyword>
<dbReference type="Proteomes" id="UP000305675">
    <property type="component" value="Unassembled WGS sequence"/>
</dbReference>
<evidence type="ECO:0000313" key="2">
    <source>
        <dbReference type="Proteomes" id="UP000305675"/>
    </source>
</evidence>
<evidence type="ECO:0000313" key="1">
    <source>
        <dbReference type="EMBL" id="TKB56663.1"/>
    </source>
</evidence>
<gene>
    <name evidence="1" type="ORF">FCL42_05885</name>
</gene>
<reference evidence="1 2" key="1">
    <citation type="submission" date="2019-04" db="EMBL/GenBank/DDBJ databases">
        <authorList>
            <person name="Hwang J.C."/>
        </authorList>
    </citation>
    <scope>NUCLEOTIDE SEQUENCE [LARGE SCALE GENOMIC DNA]</scope>
    <source>
        <strain evidence="1 2">IMCC35002</strain>
    </source>
</reference>
<protein>
    <submittedName>
        <fullName evidence="1">Type IV pilin</fullName>
    </submittedName>
</protein>
<dbReference type="OrthoDB" id="8538594at2"/>
<sequence>MGRTGFTLIKMVIVVLLLAALATIASTKLIRLNQDSKIATLNAIAGSMREGMGLVHLKAAIEDKLEGDHTLHFNGVELAIHNGYPDAKARNGFAEINAQLKAWVDIDVIDRNTIRDADGDVPQPFFSDRARALGRIYVFFSDDWHQKSASFECQVRYINDPNNTGEAPSVVTFTEQC</sequence>
<dbReference type="RefSeq" id="WP_136862467.1">
    <property type="nucleotide sequence ID" value="NZ_SWCJ01000003.1"/>
</dbReference>
<dbReference type="AlphaFoldDB" id="A0A4U1BPX0"/>
<dbReference type="EMBL" id="SWCJ01000003">
    <property type="protein sequence ID" value="TKB56663.1"/>
    <property type="molecule type" value="Genomic_DNA"/>
</dbReference>
<comment type="caution">
    <text evidence="1">The sequence shown here is derived from an EMBL/GenBank/DDBJ whole genome shotgun (WGS) entry which is preliminary data.</text>
</comment>
<accession>A0A4U1BPX0</accession>
<organism evidence="1 2">
    <name type="scientific">Ferrimonas aestuarii</name>
    <dbReference type="NCBI Taxonomy" id="2569539"/>
    <lineage>
        <taxon>Bacteria</taxon>
        <taxon>Pseudomonadati</taxon>
        <taxon>Pseudomonadota</taxon>
        <taxon>Gammaproteobacteria</taxon>
        <taxon>Alteromonadales</taxon>
        <taxon>Ferrimonadaceae</taxon>
        <taxon>Ferrimonas</taxon>
    </lineage>
</organism>
<dbReference type="SUPFAM" id="SSF54523">
    <property type="entry name" value="Pili subunits"/>
    <property type="match status" value="1"/>
</dbReference>
<dbReference type="InterPro" id="IPR045584">
    <property type="entry name" value="Pilin-like"/>
</dbReference>